<gene>
    <name evidence="1" type="ORF">ECU03_1340</name>
</gene>
<protein>
    <submittedName>
        <fullName evidence="1">Uncharacterized protein</fullName>
    </submittedName>
</protein>
<organism evidence="1">
    <name type="scientific">Encephalitozoon cuniculi</name>
    <name type="common">Microsporidian parasite</name>
    <dbReference type="NCBI Taxonomy" id="6035"/>
    <lineage>
        <taxon>Eukaryota</taxon>
        <taxon>Fungi</taxon>
        <taxon>Fungi incertae sedis</taxon>
        <taxon>Microsporidia</taxon>
        <taxon>Unikaryonidae</taxon>
        <taxon>Encephalitozoon</taxon>
    </lineage>
</organism>
<dbReference type="EMBL" id="KC513618">
    <property type="protein sequence ID" value="AGE96392.1"/>
    <property type="molecule type" value="Genomic_DNA"/>
</dbReference>
<dbReference type="VEuPathDB" id="MicrosporidiaDB:M970_031280"/>
<proteinExistence type="predicted"/>
<accession>M1KAN3</accession>
<sequence length="858" mass="96846">MNGNVLGTLGIPLRLVFEGEFDVEMQAKVVKRIEEKTAFRLKESKDMDVLIHETVNDVSSTMDILRNALGKGLFGERFAFLDMVDVFVCHEKISVDEMSRHYVSIDEVMGEEIEEVFRRIVDLEGRRRVEKQSSGWSFKSLADVFKSDPENDKRSADGLFLLQRYKEAYKIYSGYRGDDEFSWYCIEMSVYCLLLSKRPVPRGILSYLRPLQPAHICLIRLMSIVVDLRSVLALEMLSLLLLGSPFRAFAQEALALALDGKGYCRKRIGLWFDSALEFRRMGFLDRSARCCERFLTLTNPIFSEKNLSSLTRNALVCSNRYIKETLESLERSDGPDPEDKHARSDRDGVVVYRKYGGSKCDFQGAVNVIESVFAEYHSKGLVSVLRIGDSTPRVFRTEKGITFEGPGRFVIDHGIFNIGGVERRIEIGIPLDVREDVPFMHVETDDVCEVLCGELYSLSCKAIRNHSSSIRVYFDDREFTTERNIFSLEMVFPSVGTYDRRVILSACGCTAYRDVRFVVIPSFSIDIFNYKYCLPLLFLNIESHLPRDSKVRSCLALNKSLEVSGVDSVEPADSYEKNAIGYFRRNIVGTNGNGLDELAMVRKEDPTLSKDPQQLLQAVEKSPPAVSDLLFSDLMPSTRSETTILGKSVCSSRVFLKAKVPLKTLLNPRDEDSSRMGEDASPVDKVLLPRLGFKMASRSSEGMRGALVDGFQAHEMAMKIEIEVPPRRICTFILEGVLGALLSGPEDRSDGSTPRSMNPFVYITHFSPIWLNEPAIMYLCVSNYYKDHALDVEVSSPVIAICSEDAAFSVEELSFSLFEIRSVFKERGKYGSDDIRVCVKVGSEEVDHECLVELPFVS</sequence>
<evidence type="ECO:0000313" key="1">
    <source>
        <dbReference type="EMBL" id="AGE96392.1"/>
    </source>
</evidence>
<dbReference type="AlphaFoldDB" id="M1KAN3"/>
<dbReference type="VEuPathDB" id="MicrosporidiaDB:AEWR_031280"/>
<name>M1KAN3_ENCCN</name>
<reference evidence="1" key="1">
    <citation type="journal article" date="2013" name="Eukaryot. Cell">
        <title>Extremely Reduced Levels of Heterozygosity in the Vertebrate Pathogen Encephalitozoon cuniculi.</title>
        <authorList>
            <person name="Selman M."/>
            <person name="Sak B."/>
            <person name="Kvac M."/>
            <person name="Farinelli L."/>
            <person name="Weiss L.M."/>
            <person name="Corradi N."/>
        </authorList>
    </citation>
    <scope>NUCLEOTIDE SEQUENCE</scope>
</reference>
<dbReference type="VEuPathDB" id="MicrosporidiaDB:AEWD_031280"/>
<dbReference type="VEuPathDB" id="MicrosporidiaDB:ECU03_1340"/>
<dbReference type="VEuPathDB" id="MicrosporidiaDB:AEWQ_031280"/>